<evidence type="ECO:0000256" key="2">
    <source>
        <dbReference type="ARBA" id="ARBA00005992"/>
    </source>
</evidence>
<dbReference type="Gene3D" id="2.40.440.10">
    <property type="entry name" value="L,D-transpeptidase catalytic domain-like"/>
    <property type="match status" value="1"/>
</dbReference>
<dbReference type="InterPro" id="IPR005490">
    <property type="entry name" value="LD_TPept_cat_dom"/>
</dbReference>
<gene>
    <name evidence="10" type="ORF">RZS28_09720</name>
</gene>
<organism evidence="10 11">
    <name type="scientific">Methylocapsa polymorpha</name>
    <dbReference type="NCBI Taxonomy" id="3080828"/>
    <lineage>
        <taxon>Bacteria</taxon>
        <taxon>Pseudomonadati</taxon>
        <taxon>Pseudomonadota</taxon>
        <taxon>Alphaproteobacteria</taxon>
        <taxon>Hyphomicrobiales</taxon>
        <taxon>Beijerinckiaceae</taxon>
        <taxon>Methylocapsa</taxon>
    </lineage>
</organism>
<evidence type="ECO:0000313" key="11">
    <source>
        <dbReference type="Proteomes" id="UP001626536"/>
    </source>
</evidence>
<comment type="pathway">
    <text evidence="1 7">Cell wall biogenesis; peptidoglycan biosynthesis.</text>
</comment>
<dbReference type="InterPro" id="IPR050979">
    <property type="entry name" value="LD-transpeptidase"/>
</dbReference>
<feature type="domain" description="L,D-TPase catalytic" evidence="9">
    <location>
        <begin position="70"/>
        <end position="179"/>
    </location>
</feature>
<dbReference type="RefSeq" id="WP_407337572.1">
    <property type="nucleotide sequence ID" value="NZ_CP136862.1"/>
</dbReference>
<evidence type="ECO:0000256" key="7">
    <source>
        <dbReference type="PROSITE-ProRule" id="PRU01373"/>
    </source>
</evidence>
<keyword evidence="4 7" id="KW-0133">Cell shape</keyword>
<feature type="active site" description="Nucleophile" evidence="7">
    <location>
        <position position="155"/>
    </location>
</feature>
<dbReference type="Pfam" id="PF03734">
    <property type="entry name" value="YkuD"/>
    <property type="match status" value="1"/>
</dbReference>
<reference evidence="10 11" key="1">
    <citation type="submission" date="2023-10" db="EMBL/GenBank/DDBJ databases">
        <title>Novel methanotroph of the genus Methylocapsa from a subarctic wetland.</title>
        <authorList>
            <person name="Belova S.E."/>
            <person name="Oshkin I.Y."/>
            <person name="Miroshnikov K."/>
            <person name="Dedysh S.N."/>
        </authorList>
    </citation>
    <scope>NUCLEOTIDE SEQUENCE [LARGE SCALE GENOMIC DNA]</scope>
    <source>
        <strain evidence="10 11">RX1</strain>
    </source>
</reference>
<evidence type="ECO:0000256" key="8">
    <source>
        <dbReference type="SAM" id="MobiDB-lite"/>
    </source>
</evidence>
<proteinExistence type="inferred from homology"/>
<evidence type="ECO:0000256" key="6">
    <source>
        <dbReference type="ARBA" id="ARBA00023316"/>
    </source>
</evidence>
<feature type="compositionally biased region" description="Basic residues" evidence="8">
    <location>
        <begin position="314"/>
        <end position="338"/>
    </location>
</feature>
<dbReference type="PANTHER" id="PTHR30582">
    <property type="entry name" value="L,D-TRANSPEPTIDASE"/>
    <property type="match status" value="1"/>
</dbReference>
<evidence type="ECO:0000259" key="9">
    <source>
        <dbReference type="PROSITE" id="PS52029"/>
    </source>
</evidence>
<feature type="active site" description="Proton donor/acceptor" evidence="7">
    <location>
        <position position="142"/>
    </location>
</feature>
<dbReference type="PANTHER" id="PTHR30582:SF2">
    <property type="entry name" value="L,D-TRANSPEPTIDASE YCIB-RELATED"/>
    <property type="match status" value="1"/>
</dbReference>
<feature type="region of interest" description="Disordered" evidence="8">
    <location>
        <begin position="210"/>
        <end position="242"/>
    </location>
</feature>
<evidence type="ECO:0000256" key="3">
    <source>
        <dbReference type="ARBA" id="ARBA00022679"/>
    </source>
</evidence>
<dbReference type="SUPFAM" id="SSF141523">
    <property type="entry name" value="L,D-transpeptidase catalytic domain-like"/>
    <property type="match status" value="1"/>
</dbReference>
<dbReference type="NCBIfam" id="NF004785">
    <property type="entry name" value="PRK06132.1-2"/>
    <property type="match status" value="1"/>
</dbReference>
<dbReference type="PROSITE" id="PS52029">
    <property type="entry name" value="LD_TPASE"/>
    <property type="match status" value="1"/>
</dbReference>
<dbReference type="InterPro" id="IPR038063">
    <property type="entry name" value="Transpep_catalytic_dom"/>
</dbReference>
<dbReference type="CDD" id="cd16913">
    <property type="entry name" value="YkuD_like"/>
    <property type="match status" value="1"/>
</dbReference>
<dbReference type="Proteomes" id="UP001626536">
    <property type="component" value="Chromosome"/>
</dbReference>
<evidence type="ECO:0000256" key="1">
    <source>
        <dbReference type="ARBA" id="ARBA00004752"/>
    </source>
</evidence>
<evidence type="ECO:0000256" key="4">
    <source>
        <dbReference type="ARBA" id="ARBA00022960"/>
    </source>
</evidence>
<comment type="similarity">
    <text evidence="2">Belongs to the YkuD family.</text>
</comment>
<dbReference type="EMBL" id="CP136862">
    <property type="protein sequence ID" value="WOJ88133.1"/>
    <property type="molecule type" value="Genomic_DNA"/>
</dbReference>
<sequence length="338" mass="35930">MADLIGAGGIGHDLLLLSNEARGGAAVRQGAIAGLAALLATGVADPASAMRHRGGEQAEAAAPRPAGEPLMAIVSLSNQRITIYDADGWILRAPVSSGQSGYETPAGVYSVLQKEAEHYSNLYDDASMPFMQRITWSGIALHAGLLPGYPASHGCVRMPYDFAERLFDMTKVGMRVIVARGDARPVEIDHPVLFKPKPVRADIALKAPTEHWDAREETLTPTPGAAAPEADAPPPADPAPSLTLKSFAAAKSAEAHAAAKKADAARLAAARMTAEAARLCLRRRARNIEQAQLAAAEGALRVASSPPAMDWAGRRRRGRSQGSPRRRRNSIQRGRKRR</sequence>
<evidence type="ECO:0000256" key="5">
    <source>
        <dbReference type="ARBA" id="ARBA00022984"/>
    </source>
</evidence>
<accession>A0ABZ0HNP3</accession>
<evidence type="ECO:0000313" key="10">
    <source>
        <dbReference type="EMBL" id="WOJ88133.1"/>
    </source>
</evidence>
<protein>
    <submittedName>
        <fullName evidence="10">L,D-transpeptidase family protein</fullName>
    </submittedName>
</protein>
<keyword evidence="5 7" id="KW-0573">Peptidoglycan synthesis</keyword>
<keyword evidence="11" id="KW-1185">Reference proteome</keyword>
<keyword evidence="3" id="KW-0808">Transferase</keyword>
<feature type="region of interest" description="Disordered" evidence="8">
    <location>
        <begin position="296"/>
        <end position="338"/>
    </location>
</feature>
<name>A0ABZ0HNP3_9HYPH</name>
<feature type="compositionally biased region" description="Low complexity" evidence="8">
    <location>
        <begin position="220"/>
        <end position="230"/>
    </location>
</feature>
<keyword evidence="6 7" id="KW-0961">Cell wall biogenesis/degradation</keyword>